<evidence type="ECO:0000313" key="6">
    <source>
        <dbReference type="Proteomes" id="UP000821853"/>
    </source>
</evidence>
<dbReference type="PANTHER" id="PTHR11733:SF241">
    <property type="entry name" value="GH26575P-RELATED"/>
    <property type="match status" value="1"/>
</dbReference>
<evidence type="ECO:0000313" key="5">
    <source>
        <dbReference type="EMBL" id="KAH9370475.1"/>
    </source>
</evidence>
<dbReference type="OrthoDB" id="6492357at2759"/>
<feature type="compositionally biased region" description="Polar residues" evidence="2">
    <location>
        <begin position="185"/>
        <end position="199"/>
    </location>
</feature>
<comment type="similarity">
    <text evidence="1">Belongs to the peptidase M13 family.</text>
</comment>
<feature type="compositionally biased region" description="Basic and acidic residues" evidence="2">
    <location>
        <begin position="129"/>
        <end position="141"/>
    </location>
</feature>
<name>A0A9J6G5V1_HAELO</name>
<evidence type="ECO:0000259" key="4">
    <source>
        <dbReference type="Pfam" id="PF05649"/>
    </source>
</evidence>
<feature type="domain" description="Peptidase M13 N-terminal" evidence="4">
    <location>
        <begin position="389"/>
        <end position="758"/>
    </location>
</feature>
<dbReference type="SUPFAM" id="SSF55486">
    <property type="entry name" value="Metalloproteases ('zincins'), catalytic domain"/>
    <property type="match status" value="1"/>
</dbReference>
<reference evidence="5 6" key="1">
    <citation type="journal article" date="2020" name="Cell">
        <title>Large-Scale Comparative Analyses of Tick Genomes Elucidate Their Genetic Diversity and Vector Capacities.</title>
        <authorList>
            <consortium name="Tick Genome and Microbiome Consortium (TIGMIC)"/>
            <person name="Jia N."/>
            <person name="Wang J."/>
            <person name="Shi W."/>
            <person name="Du L."/>
            <person name="Sun Y."/>
            <person name="Zhan W."/>
            <person name="Jiang J.F."/>
            <person name="Wang Q."/>
            <person name="Zhang B."/>
            <person name="Ji P."/>
            <person name="Bell-Sakyi L."/>
            <person name="Cui X.M."/>
            <person name="Yuan T.T."/>
            <person name="Jiang B.G."/>
            <person name="Yang W.F."/>
            <person name="Lam T.T."/>
            <person name="Chang Q.C."/>
            <person name="Ding S.J."/>
            <person name="Wang X.J."/>
            <person name="Zhu J.G."/>
            <person name="Ruan X.D."/>
            <person name="Zhao L."/>
            <person name="Wei J.T."/>
            <person name="Ye R.Z."/>
            <person name="Que T.C."/>
            <person name="Du C.H."/>
            <person name="Zhou Y.H."/>
            <person name="Cheng J.X."/>
            <person name="Dai P.F."/>
            <person name="Guo W.B."/>
            <person name="Han X.H."/>
            <person name="Huang E.J."/>
            <person name="Li L.F."/>
            <person name="Wei W."/>
            <person name="Gao Y.C."/>
            <person name="Liu J.Z."/>
            <person name="Shao H.Z."/>
            <person name="Wang X."/>
            <person name="Wang C.C."/>
            <person name="Yang T.C."/>
            <person name="Huo Q.B."/>
            <person name="Li W."/>
            <person name="Chen H.Y."/>
            <person name="Chen S.E."/>
            <person name="Zhou L.G."/>
            <person name="Ni X.B."/>
            <person name="Tian J.H."/>
            <person name="Sheng Y."/>
            <person name="Liu T."/>
            <person name="Pan Y.S."/>
            <person name="Xia L.Y."/>
            <person name="Li J."/>
            <person name="Zhao F."/>
            <person name="Cao W.C."/>
        </authorList>
    </citation>
    <scope>NUCLEOTIDE SEQUENCE [LARGE SCALE GENOMIC DNA]</scope>
    <source>
        <strain evidence="5">HaeL-2018</strain>
    </source>
</reference>
<dbReference type="InterPro" id="IPR024079">
    <property type="entry name" value="MetalloPept_cat_dom_sf"/>
</dbReference>
<dbReference type="Proteomes" id="UP000821853">
    <property type="component" value="Chromosome 3"/>
</dbReference>
<feature type="compositionally biased region" description="Polar residues" evidence="2">
    <location>
        <begin position="36"/>
        <end position="52"/>
    </location>
</feature>
<dbReference type="InterPro" id="IPR008753">
    <property type="entry name" value="Peptidase_M13_N"/>
</dbReference>
<dbReference type="InterPro" id="IPR000718">
    <property type="entry name" value="Peptidase_M13"/>
</dbReference>
<dbReference type="InterPro" id="IPR042089">
    <property type="entry name" value="Peptidase_M13_dom_2"/>
</dbReference>
<feature type="compositionally biased region" description="Polar residues" evidence="2">
    <location>
        <begin position="109"/>
        <end position="128"/>
    </location>
</feature>
<evidence type="ECO:0000256" key="2">
    <source>
        <dbReference type="SAM" id="MobiDB-lite"/>
    </source>
</evidence>
<feature type="region of interest" description="Disordered" evidence="2">
    <location>
        <begin position="1"/>
        <end position="202"/>
    </location>
</feature>
<dbReference type="EMBL" id="JABSTR010000005">
    <property type="protein sequence ID" value="KAH9370475.1"/>
    <property type="molecule type" value="Genomic_DNA"/>
</dbReference>
<dbReference type="Pfam" id="PF05649">
    <property type="entry name" value="Peptidase_M13_N"/>
    <property type="match status" value="1"/>
</dbReference>
<dbReference type="Gene3D" id="1.10.1380.10">
    <property type="entry name" value="Neutral endopeptidase , domain2"/>
    <property type="match status" value="1"/>
</dbReference>
<accession>A0A9J6G5V1</accession>
<dbReference type="GO" id="GO:0004222">
    <property type="term" value="F:metalloendopeptidase activity"/>
    <property type="evidence" value="ECO:0007669"/>
    <property type="project" value="InterPro"/>
</dbReference>
<sequence>MDAFLDDSDPPTAFDTPTGLRLESSEEESAEPRAATVSTSSGSHVRQANLQSAGHPKPSGVAKPTATTWKSSRAKRHNSRLEHGQRSRMDRSDGVAFELQYPPRKFSTTEDNTVSSSPVPARQGTASDSIRRTTIEDEKTTNELLSDSISEESLRAREFSRSEKGKGNDRGSVRKRPVDVDAGEGSSSCQPSEINTSCMQRPLVRQPRPSGIVTISPEREMTPLIKSTGRRSSRLNHREKPRRPVVKAQVQSTGSFMLDDAEESRKSNGRQVTGKEATSLSVPCGSTNRHSTVTPGSPEPEHIVVQSNEGFVLESWRRILTRERLLYPLAFSLSLVFMLVLAILTSPLNASPGRTKLARGLYHSTCVSASCLQNAVYLNQLLSWEEVNPCDDFYAFVCQHWTSYSYPSSGTYPVSADDDYVAYLERRLLALLQDESQTTKALQPLQDLYEKCADVGRAGGEGWNSLLELMFNVSLEGFPFTPPVRKSMSVWKAAANILRKTGSSALLSVRIGSHPWANRDVVSVGAPEMLTSGGSVDLNEAAHLYTTAAFSAIRTLRKDFLPPSLALSVVKLATKIEELSMLSPKEDSPVLYNLKSTPELLNFIGEVFRGLNGTPFTGQDSDVLVFTPGVVSGILEIVRKAEAHTVMNYLGVRLMIETSPFLPHANLTDSYGALLYGKRRGVLPRWQLCIRVIDRALFPLVVFSLFTDLKLHVSMRRFVDLVYEVIAEFSRGINNSALFEARSKIAIRNLISSIQTRVLGPPWISSGAQVDAFVNNVPTITGARGGLESYVATYEYTFIEALKRASSQRWSRSAFAADCWFEPNPRTIYVPLLVFNVTQAFDNNIDALQLSRVGLRLGRCLFDALITEGNSSNGTTGWITEDTRSKLQEVEGCFGPHGAQPGLHRVLDSLSAHFAYTHFEKSMKTSDKVLALRLPGGRVLSESQLFFVYLMLQMCEKGDHVSMSSNPFLAGRQLLVALRNGGDFSKVYNCPADSGMNPSRKCAAA</sequence>
<feature type="transmembrane region" description="Helical" evidence="3">
    <location>
        <begin position="325"/>
        <end position="344"/>
    </location>
</feature>
<dbReference type="PANTHER" id="PTHR11733">
    <property type="entry name" value="ZINC METALLOPROTEASE FAMILY M13 NEPRILYSIN-RELATED"/>
    <property type="match status" value="1"/>
</dbReference>
<feature type="compositionally biased region" description="Basic and acidic residues" evidence="2">
    <location>
        <begin position="79"/>
        <end position="93"/>
    </location>
</feature>
<dbReference type="AlphaFoldDB" id="A0A9J6G5V1"/>
<dbReference type="GO" id="GO:0016485">
    <property type="term" value="P:protein processing"/>
    <property type="evidence" value="ECO:0007669"/>
    <property type="project" value="TreeGrafter"/>
</dbReference>
<keyword evidence="3" id="KW-0812">Transmembrane</keyword>
<gene>
    <name evidence="5" type="ORF">HPB48_020565</name>
</gene>
<dbReference type="GO" id="GO:0005886">
    <property type="term" value="C:plasma membrane"/>
    <property type="evidence" value="ECO:0007669"/>
    <property type="project" value="TreeGrafter"/>
</dbReference>
<evidence type="ECO:0000256" key="1">
    <source>
        <dbReference type="ARBA" id="ARBA00007357"/>
    </source>
</evidence>
<feature type="compositionally biased region" description="Basic residues" evidence="2">
    <location>
        <begin position="228"/>
        <end position="245"/>
    </location>
</feature>
<protein>
    <recommendedName>
        <fullName evidence="4">Peptidase M13 N-terminal domain-containing protein</fullName>
    </recommendedName>
</protein>
<dbReference type="VEuPathDB" id="VectorBase:HLOH_052914"/>
<comment type="caution">
    <text evidence="5">The sequence shown here is derived from an EMBL/GenBank/DDBJ whole genome shotgun (WGS) entry which is preliminary data.</text>
</comment>
<keyword evidence="6" id="KW-1185">Reference proteome</keyword>
<keyword evidence="3" id="KW-1133">Transmembrane helix</keyword>
<dbReference type="Gene3D" id="3.40.390.10">
    <property type="entry name" value="Collagenase (Catalytic Domain)"/>
    <property type="match status" value="1"/>
</dbReference>
<evidence type="ECO:0000256" key="3">
    <source>
        <dbReference type="SAM" id="Phobius"/>
    </source>
</evidence>
<organism evidence="5 6">
    <name type="scientific">Haemaphysalis longicornis</name>
    <name type="common">Bush tick</name>
    <dbReference type="NCBI Taxonomy" id="44386"/>
    <lineage>
        <taxon>Eukaryota</taxon>
        <taxon>Metazoa</taxon>
        <taxon>Ecdysozoa</taxon>
        <taxon>Arthropoda</taxon>
        <taxon>Chelicerata</taxon>
        <taxon>Arachnida</taxon>
        <taxon>Acari</taxon>
        <taxon>Parasitiformes</taxon>
        <taxon>Ixodida</taxon>
        <taxon>Ixodoidea</taxon>
        <taxon>Ixodidae</taxon>
        <taxon>Haemaphysalinae</taxon>
        <taxon>Haemaphysalis</taxon>
    </lineage>
</organism>
<keyword evidence="3" id="KW-0472">Membrane</keyword>
<feature type="compositionally biased region" description="Polar residues" evidence="2">
    <location>
        <begin position="276"/>
        <end position="295"/>
    </location>
</feature>
<proteinExistence type="inferred from homology"/>
<dbReference type="PROSITE" id="PS51885">
    <property type="entry name" value="NEPRILYSIN"/>
    <property type="match status" value="1"/>
</dbReference>
<feature type="region of interest" description="Disordered" evidence="2">
    <location>
        <begin position="227"/>
        <end position="300"/>
    </location>
</feature>
<feature type="compositionally biased region" description="Basic and acidic residues" evidence="2">
    <location>
        <begin position="152"/>
        <end position="179"/>
    </location>
</feature>
<dbReference type="OMA" id="FAFNTFR"/>